<feature type="region of interest" description="Disordered" evidence="1">
    <location>
        <begin position="51"/>
        <end position="85"/>
    </location>
</feature>
<name>A0ABQ9HIJ0_9NEOP</name>
<protein>
    <submittedName>
        <fullName evidence="2">Uncharacterized protein</fullName>
    </submittedName>
</protein>
<reference evidence="2 3" key="1">
    <citation type="submission" date="2023-02" db="EMBL/GenBank/DDBJ databases">
        <title>LHISI_Scaffold_Assembly.</title>
        <authorList>
            <person name="Stuart O.P."/>
            <person name="Cleave R."/>
            <person name="Magrath M.J.L."/>
            <person name="Mikheyev A.S."/>
        </authorList>
    </citation>
    <scope>NUCLEOTIDE SEQUENCE [LARGE SCALE GENOMIC DNA]</scope>
    <source>
        <strain evidence="2">Daus_M_001</strain>
        <tissue evidence="2">Leg muscle</tissue>
    </source>
</reference>
<evidence type="ECO:0000313" key="3">
    <source>
        <dbReference type="Proteomes" id="UP001159363"/>
    </source>
</evidence>
<organism evidence="2 3">
    <name type="scientific">Dryococelus australis</name>
    <dbReference type="NCBI Taxonomy" id="614101"/>
    <lineage>
        <taxon>Eukaryota</taxon>
        <taxon>Metazoa</taxon>
        <taxon>Ecdysozoa</taxon>
        <taxon>Arthropoda</taxon>
        <taxon>Hexapoda</taxon>
        <taxon>Insecta</taxon>
        <taxon>Pterygota</taxon>
        <taxon>Neoptera</taxon>
        <taxon>Polyneoptera</taxon>
        <taxon>Phasmatodea</taxon>
        <taxon>Verophasmatodea</taxon>
        <taxon>Anareolatae</taxon>
        <taxon>Phasmatidae</taxon>
        <taxon>Eurycanthinae</taxon>
        <taxon>Dryococelus</taxon>
    </lineage>
</organism>
<dbReference type="Proteomes" id="UP001159363">
    <property type="component" value="Chromosome 4"/>
</dbReference>
<comment type="caution">
    <text evidence="2">The sequence shown here is derived from an EMBL/GenBank/DDBJ whole genome shotgun (WGS) entry which is preliminary data.</text>
</comment>
<accession>A0ABQ9HIJ0</accession>
<evidence type="ECO:0000256" key="1">
    <source>
        <dbReference type="SAM" id="MobiDB-lite"/>
    </source>
</evidence>
<dbReference type="EMBL" id="JARBHB010000005">
    <property type="protein sequence ID" value="KAJ8884148.1"/>
    <property type="molecule type" value="Genomic_DNA"/>
</dbReference>
<gene>
    <name evidence="2" type="ORF">PR048_016005</name>
</gene>
<keyword evidence="3" id="KW-1185">Reference proteome</keyword>
<sequence>MLCKNRLQRDNDKDNQPRNKLADMLRTGCQDIYAEAVASFDEDLSTEEGVDRAVQLIHNNTGDEAHQEDDGKNNGEEDESKQAVDDTKIKSYAEALCAVHDLEEFAASRNCPMLVELMRDATGLIEKVIIQKTLKQRILMDMGQNTALI</sequence>
<evidence type="ECO:0000313" key="2">
    <source>
        <dbReference type="EMBL" id="KAJ8884148.1"/>
    </source>
</evidence>
<proteinExistence type="predicted"/>
<feature type="compositionally biased region" description="Basic and acidic residues" evidence="1">
    <location>
        <begin position="61"/>
        <end position="85"/>
    </location>
</feature>